<dbReference type="AlphaFoldDB" id="A0A914LGJ6"/>
<sequence>MLESTTDEEFDWEDEDSTNNYDSESSVELARSNNLQNSTSLKKNGHEGIKLNIDDVAAGIKEMNAFKNGEGTRKNLRFHGTNRLENSGSQKDKNSLKGQGSFGSMNALLPASKSQKGLAGESQNSTTMMGSSTGSPTNGKIRLQHSGSQNKKSEQERRKIEEINDAIGIFEEYLKKRINFENYKYIKNKNEKLPSTHKINYMPEWNHKTCETIKGMIKDSNYGEDEEKTNELIEYLNKMIATPQIMEASDLKNSIRVVGKNRDNITQEKYDEVFFKSVLHDIQV</sequence>
<dbReference type="WBParaSite" id="Minc3s00507g13474">
    <property type="protein sequence ID" value="Minc3s00507g13474"/>
    <property type="gene ID" value="Minc3s00507g13474"/>
</dbReference>
<evidence type="ECO:0000313" key="3">
    <source>
        <dbReference type="WBParaSite" id="Minc3s00507g13474"/>
    </source>
</evidence>
<evidence type="ECO:0000313" key="2">
    <source>
        <dbReference type="Proteomes" id="UP000887563"/>
    </source>
</evidence>
<proteinExistence type="predicted"/>
<keyword evidence="2" id="KW-1185">Reference proteome</keyword>
<evidence type="ECO:0000256" key="1">
    <source>
        <dbReference type="SAM" id="MobiDB-lite"/>
    </source>
</evidence>
<feature type="region of interest" description="Disordered" evidence="1">
    <location>
        <begin position="71"/>
        <end position="157"/>
    </location>
</feature>
<protein>
    <submittedName>
        <fullName evidence="3">Uncharacterized protein</fullName>
    </submittedName>
</protein>
<organism evidence="2 3">
    <name type="scientific">Meloidogyne incognita</name>
    <name type="common">Southern root-knot nematode worm</name>
    <name type="synonym">Oxyuris incognita</name>
    <dbReference type="NCBI Taxonomy" id="6306"/>
    <lineage>
        <taxon>Eukaryota</taxon>
        <taxon>Metazoa</taxon>
        <taxon>Ecdysozoa</taxon>
        <taxon>Nematoda</taxon>
        <taxon>Chromadorea</taxon>
        <taxon>Rhabditida</taxon>
        <taxon>Tylenchina</taxon>
        <taxon>Tylenchomorpha</taxon>
        <taxon>Tylenchoidea</taxon>
        <taxon>Meloidogynidae</taxon>
        <taxon>Meloidogyninae</taxon>
        <taxon>Meloidogyne</taxon>
        <taxon>Meloidogyne incognita group</taxon>
    </lineage>
</organism>
<dbReference type="Proteomes" id="UP000887563">
    <property type="component" value="Unplaced"/>
</dbReference>
<accession>A0A914LGJ6</accession>
<name>A0A914LGJ6_MELIC</name>
<feature type="compositionally biased region" description="Polar residues" evidence="1">
    <location>
        <begin position="19"/>
        <end position="42"/>
    </location>
</feature>
<reference evidence="3" key="1">
    <citation type="submission" date="2022-11" db="UniProtKB">
        <authorList>
            <consortium name="WormBaseParasite"/>
        </authorList>
    </citation>
    <scope>IDENTIFICATION</scope>
</reference>
<feature type="region of interest" description="Disordered" evidence="1">
    <location>
        <begin position="1"/>
        <end position="46"/>
    </location>
</feature>
<feature type="compositionally biased region" description="Low complexity" evidence="1">
    <location>
        <begin position="125"/>
        <end position="137"/>
    </location>
</feature>
<feature type="compositionally biased region" description="Acidic residues" evidence="1">
    <location>
        <begin position="1"/>
        <end position="17"/>
    </location>
</feature>